<dbReference type="Gene3D" id="1.10.10.60">
    <property type="entry name" value="Homeodomain-like"/>
    <property type="match status" value="1"/>
</dbReference>
<sequence>MTKMDQKEQFIEMRAKEVPYEHISKELGVSKPTLIKWGKELEFEVSNRKSLELELLHEKYYVSKKKRIEFFGEQMNQLNAELKKRDLSEIPTEKIIELRMKTISLLKQEETTLSLKEKKSIGDSLLDSLDSTIVEWKL</sequence>
<dbReference type="EMBL" id="CP016020">
    <property type="protein sequence ID" value="APH06625.1"/>
    <property type="molecule type" value="Genomic_DNA"/>
</dbReference>
<dbReference type="RefSeq" id="WP_072581426.1">
    <property type="nucleotide sequence ID" value="NZ_CP016020.1"/>
</dbReference>
<dbReference type="STRING" id="1547283.A9C19_19050"/>
<accession>A0A1L3MWB4</accession>
<gene>
    <name evidence="1" type="ORF">A9C19_19050</name>
</gene>
<organism evidence="1 2">
    <name type="scientific">Bacillus weihaiensis</name>
    <dbReference type="NCBI Taxonomy" id="1547283"/>
    <lineage>
        <taxon>Bacteria</taxon>
        <taxon>Bacillati</taxon>
        <taxon>Bacillota</taxon>
        <taxon>Bacilli</taxon>
        <taxon>Bacillales</taxon>
        <taxon>Bacillaceae</taxon>
        <taxon>Bacillus</taxon>
    </lineage>
</organism>
<dbReference type="AlphaFoldDB" id="A0A1L3MWB4"/>
<dbReference type="OrthoDB" id="2881021at2"/>
<dbReference type="KEGG" id="bwh:A9C19_19050"/>
<name>A0A1L3MWB4_9BACI</name>
<dbReference type="Proteomes" id="UP000181936">
    <property type="component" value="Chromosome"/>
</dbReference>
<protein>
    <submittedName>
        <fullName evidence="1">Uncharacterized protein</fullName>
    </submittedName>
</protein>
<proteinExistence type="predicted"/>
<keyword evidence="2" id="KW-1185">Reference proteome</keyword>
<evidence type="ECO:0000313" key="1">
    <source>
        <dbReference type="EMBL" id="APH06625.1"/>
    </source>
</evidence>
<reference evidence="1 2" key="1">
    <citation type="journal article" date="2016" name="Sci. Rep.">
        <title>Complete genome sequence and transcriptomic analysis of a novel marine strain Bacillus weihaiensis reveals the mechanism of brown algae degradation.</title>
        <authorList>
            <person name="Zhu Y."/>
            <person name="Chen P."/>
            <person name="Bao Y."/>
            <person name="Men Y."/>
            <person name="Zeng Y."/>
            <person name="Yang J."/>
            <person name="Sun J."/>
            <person name="Sun Y."/>
        </authorList>
    </citation>
    <scope>NUCLEOTIDE SEQUENCE [LARGE SCALE GENOMIC DNA]</scope>
    <source>
        <strain evidence="1 2">Alg07</strain>
    </source>
</reference>
<evidence type="ECO:0000313" key="2">
    <source>
        <dbReference type="Proteomes" id="UP000181936"/>
    </source>
</evidence>